<keyword evidence="2" id="KW-1185">Reference proteome</keyword>
<dbReference type="EMBL" id="AOJD01000003">
    <property type="protein sequence ID" value="ELZ41878.1"/>
    <property type="molecule type" value="Genomic_DNA"/>
</dbReference>
<dbReference type="PATRIC" id="fig|1227485.3.peg.94"/>
<evidence type="ECO:0000313" key="1">
    <source>
        <dbReference type="EMBL" id="ELZ41878.1"/>
    </source>
</evidence>
<organism evidence="1 2">
    <name type="scientific">Halorubrum tebenquichense DSM 14210</name>
    <dbReference type="NCBI Taxonomy" id="1227485"/>
    <lineage>
        <taxon>Archaea</taxon>
        <taxon>Methanobacteriati</taxon>
        <taxon>Methanobacteriota</taxon>
        <taxon>Stenosarchaea group</taxon>
        <taxon>Halobacteria</taxon>
        <taxon>Halobacteriales</taxon>
        <taxon>Haloferacaceae</taxon>
        <taxon>Halorubrum</taxon>
    </lineage>
</organism>
<gene>
    <name evidence="1" type="ORF">C472_00504</name>
</gene>
<reference evidence="1 2" key="1">
    <citation type="journal article" date="2014" name="PLoS Genet.">
        <title>Phylogenetically driven sequencing of extremely halophilic archaea reveals strategies for static and dynamic osmo-response.</title>
        <authorList>
            <person name="Becker E.A."/>
            <person name="Seitzer P.M."/>
            <person name="Tritt A."/>
            <person name="Larsen D."/>
            <person name="Krusor M."/>
            <person name="Yao A.I."/>
            <person name="Wu D."/>
            <person name="Madern D."/>
            <person name="Eisen J.A."/>
            <person name="Darling A.E."/>
            <person name="Facciotti M.T."/>
        </authorList>
    </citation>
    <scope>NUCLEOTIDE SEQUENCE [LARGE SCALE GENOMIC DNA]</scope>
    <source>
        <strain evidence="1 2">DSM 14210</strain>
    </source>
</reference>
<name>M0E494_9EURY</name>
<comment type="caution">
    <text evidence="1">The sequence shown here is derived from an EMBL/GenBank/DDBJ whole genome shotgun (WGS) entry which is preliminary data.</text>
</comment>
<evidence type="ECO:0000313" key="2">
    <source>
        <dbReference type="Proteomes" id="UP000011523"/>
    </source>
</evidence>
<sequence>MIAMSEQSEAAVDHKNPMYCPECHELVPEWWDKYDETFACPQCRSMTYESKEDYIEATHGVARWRRENGYEGGIDA</sequence>
<accession>M0E494</accession>
<dbReference type="Proteomes" id="UP000011523">
    <property type="component" value="Unassembled WGS sequence"/>
</dbReference>
<proteinExistence type="predicted"/>
<protein>
    <submittedName>
        <fullName evidence="1">Uncharacterized protein</fullName>
    </submittedName>
</protein>
<dbReference type="AlphaFoldDB" id="M0E494"/>